<name>A0A1B2A964_9SPHN</name>
<dbReference type="Pfam" id="PF00171">
    <property type="entry name" value="Aldedh"/>
    <property type="match status" value="1"/>
</dbReference>
<dbReference type="InterPro" id="IPR050740">
    <property type="entry name" value="Aldehyde_DH_Superfamily"/>
</dbReference>
<dbReference type="RefSeq" id="WP_067674998.1">
    <property type="nucleotide sequence ID" value="NZ_CP016591.1"/>
</dbReference>
<gene>
    <name evidence="4" type="primary">araE</name>
    <name evidence="4" type="ORF">A6F68_00165</name>
</gene>
<dbReference type="Proteomes" id="UP000092932">
    <property type="component" value="Chromosome"/>
</dbReference>
<dbReference type="InterPro" id="IPR016163">
    <property type="entry name" value="Ald_DH_C"/>
</dbReference>
<dbReference type="OrthoDB" id="9761688at2"/>
<dbReference type="InterPro" id="IPR016162">
    <property type="entry name" value="Ald_DH_N"/>
</dbReference>
<dbReference type="InterPro" id="IPR015590">
    <property type="entry name" value="Aldehyde_DH_dom"/>
</dbReference>
<organism evidence="4 5">
    <name type="scientific">Tsuneonella dongtanensis</name>
    <dbReference type="NCBI Taxonomy" id="692370"/>
    <lineage>
        <taxon>Bacteria</taxon>
        <taxon>Pseudomonadati</taxon>
        <taxon>Pseudomonadota</taxon>
        <taxon>Alphaproteobacteria</taxon>
        <taxon>Sphingomonadales</taxon>
        <taxon>Erythrobacteraceae</taxon>
        <taxon>Tsuneonella</taxon>
    </lineage>
</organism>
<dbReference type="EC" id="1.2.1.26" evidence="4"/>
<dbReference type="PATRIC" id="fig|692370.5.peg.170"/>
<dbReference type="SUPFAM" id="SSF53720">
    <property type="entry name" value="ALDH-like"/>
    <property type="match status" value="1"/>
</dbReference>
<dbReference type="GO" id="GO:0047533">
    <property type="term" value="F:2,5-dioxovalerate dehydrogenase (NADP+) activity"/>
    <property type="evidence" value="ECO:0007669"/>
    <property type="project" value="UniProtKB-EC"/>
</dbReference>
<evidence type="ECO:0000256" key="1">
    <source>
        <dbReference type="ARBA" id="ARBA00009986"/>
    </source>
</evidence>
<dbReference type="GO" id="GO:0009450">
    <property type="term" value="P:gamma-aminobutyric acid catabolic process"/>
    <property type="evidence" value="ECO:0007669"/>
    <property type="project" value="TreeGrafter"/>
</dbReference>
<evidence type="ECO:0000256" key="2">
    <source>
        <dbReference type="ARBA" id="ARBA00023002"/>
    </source>
</evidence>
<dbReference type="PANTHER" id="PTHR43353">
    <property type="entry name" value="SUCCINATE-SEMIALDEHYDE DEHYDROGENASE, MITOCHONDRIAL"/>
    <property type="match status" value="1"/>
</dbReference>
<dbReference type="PANTHER" id="PTHR43353:SF5">
    <property type="entry name" value="SUCCINATE-SEMIALDEHYDE DEHYDROGENASE, MITOCHONDRIAL"/>
    <property type="match status" value="1"/>
</dbReference>
<feature type="domain" description="Aldehyde dehydrogenase" evidence="3">
    <location>
        <begin position="17"/>
        <end position="470"/>
    </location>
</feature>
<dbReference type="STRING" id="692370.A6F68_00165"/>
<protein>
    <submittedName>
        <fullName evidence="4">Alpha-ketoglutaric semialdehyde dehydrogenase</fullName>
        <ecNumber evidence="4">1.2.1.26</ecNumber>
    </submittedName>
</protein>
<dbReference type="Gene3D" id="3.40.309.10">
    <property type="entry name" value="Aldehyde Dehydrogenase, Chain A, domain 2"/>
    <property type="match status" value="1"/>
</dbReference>
<dbReference type="KEGG" id="ado:A6F68_00165"/>
<dbReference type="EMBL" id="CP016591">
    <property type="protein sequence ID" value="ANY18700.1"/>
    <property type="molecule type" value="Genomic_DNA"/>
</dbReference>
<dbReference type="CDD" id="cd07103">
    <property type="entry name" value="ALDH_F5_SSADH_GabD"/>
    <property type="match status" value="1"/>
</dbReference>
<evidence type="ECO:0000313" key="4">
    <source>
        <dbReference type="EMBL" id="ANY18700.1"/>
    </source>
</evidence>
<dbReference type="InterPro" id="IPR016161">
    <property type="entry name" value="Ald_DH/histidinol_DH"/>
</dbReference>
<reference evidence="4 5" key="1">
    <citation type="submission" date="2016-07" db="EMBL/GenBank/DDBJ databases">
        <title>Complete genome sequence of Altererythrobacter dongtanensis KCTC 22672, a type strain with esterase isolated from tidal flat.</title>
        <authorList>
            <person name="Cheng H."/>
            <person name="Wu Y.-H."/>
            <person name="Zhou P."/>
            <person name="Huo Y.-Y."/>
            <person name="Wang C.-S."/>
            <person name="Xu X.-W."/>
        </authorList>
    </citation>
    <scope>NUCLEOTIDE SEQUENCE [LARGE SCALE GENOMIC DNA]</scope>
    <source>
        <strain evidence="4 5">KCTC 22672</strain>
    </source>
</reference>
<keyword evidence="2 4" id="KW-0560">Oxidoreductase</keyword>
<keyword evidence="5" id="KW-1185">Reference proteome</keyword>
<dbReference type="GO" id="GO:0004777">
    <property type="term" value="F:succinate-semialdehyde dehydrogenase (NAD+) activity"/>
    <property type="evidence" value="ECO:0007669"/>
    <property type="project" value="TreeGrafter"/>
</dbReference>
<sequence>MTQVPLSIAGETLSGDGREVADVLDPSTGEAIGTVVHATTADLDRALDAAARGFKTWRNTPADQRSAVLMKAAGLIRERAKDIGASITREQGKPVKEAIGETVYCAMLLEFYAGEIKRLYGRTLVRPAGSRVEVQYHPVGPVAGFAAWNFPALNVMRKIGGALAAGCSTIVKPSEETPSGGLAMVQALIDAGVPGEAVQCVFGVPDEVSRHLLASPVIRKVTFTGSTAVGKHLAKLAADDLKIATMELGGHAPVLVFADSDIDKALDTMTANAFRNAGQVCVSPTRFLVEEPVFAKFRDGFVERTKALKVGNGFEKDIDMGPMASPRGLERMESMIGDAKTHGAKVLAGGERIGNQGWFHAPTVLAEVPTGAEIMNEEPFGPVAILNSMAGEDAMIEEANRLPYGLAAYAWTQNPARRRRLAAEVEAGMLAIDTGGVSAADAPFGGVKWSGYGSEDGREGVLTCMVTKTVHEG</sequence>
<comment type="similarity">
    <text evidence="1">Belongs to the aldehyde dehydrogenase family.</text>
</comment>
<dbReference type="Gene3D" id="3.40.605.10">
    <property type="entry name" value="Aldehyde Dehydrogenase, Chain A, domain 1"/>
    <property type="match status" value="1"/>
</dbReference>
<evidence type="ECO:0000313" key="5">
    <source>
        <dbReference type="Proteomes" id="UP000092932"/>
    </source>
</evidence>
<dbReference type="FunFam" id="3.40.605.10:FF:000007">
    <property type="entry name" value="NAD/NADP-dependent betaine aldehyde dehydrogenase"/>
    <property type="match status" value="1"/>
</dbReference>
<accession>A0A1B2A964</accession>
<evidence type="ECO:0000259" key="3">
    <source>
        <dbReference type="Pfam" id="PF00171"/>
    </source>
</evidence>
<proteinExistence type="inferred from homology"/>
<dbReference type="AlphaFoldDB" id="A0A1B2A964"/>